<dbReference type="GO" id="GO:0016705">
    <property type="term" value="F:oxidoreductase activity, acting on paired donors, with incorporation or reduction of molecular oxygen"/>
    <property type="evidence" value="ECO:0007669"/>
    <property type="project" value="UniProtKB-ARBA"/>
</dbReference>
<proteinExistence type="predicted"/>
<dbReference type="EMBL" id="CP031165">
    <property type="protein sequence ID" value="AXV05207.1"/>
    <property type="molecule type" value="Genomic_DNA"/>
</dbReference>
<dbReference type="SUPFAM" id="SSF55961">
    <property type="entry name" value="Bet v1-like"/>
    <property type="match status" value="1"/>
</dbReference>
<evidence type="ECO:0000256" key="5">
    <source>
        <dbReference type="ARBA" id="ARBA00023004"/>
    </source>
</evidence>
<evidence type="ECO:0000256" key="4">
    <source>
        <dbReference type="ARBA" id="ARBA00023002"/>
    </source>
</evidence>
<dbReference type="PANTHER" id="PTHR43756:SF5">
    <property type="entry name" value="CHOLINE MONOOXYGENASE, CHLOROPLASTIC"/>
    <property type="match status" value="1"/>
</dbReference>
<dbReference type="InterPro" id="IPR017941">
    <property type="entry name" value="Rieske_2Fe-2S"/>
</dbReference>
<evidence type="ECO:0000259" key="7">
    <source>
        <dbReference type="PROSITE" id="PS51296"/>
    </source>
</evidence>
<keyword evidence="3" id="KW-0479">Metal-binding</keyword>
<feature type="domain" description="Rieske" evidence="7">
    <location>
        <begin position="55"/>
        <end position="163"/>
    </location>
</feature>
<keyword evidence="8" id="KW-0223">Dioxygenase</keyword>
<dbReference type="CDD" id="cd03469">
    <property type="entry name" value="Rieske_RO_Alpha_N"/>
    <property type="match status" value="1"/>
</dbReference>
<dbReference type="InterPro" id="IPR036922">
    <property type="entry name" value="Rieske_2Fe-2S_sf"/>
</dbReference>
<organism evidence="8 9">
    <name type="scientific">Euzebya pacifica</name>
    <dbReference type="NCBI Taxonomy" id="1608957"/>
    <lineage>
        <taxon>Bacteria</taxon>
        <taxon>Bacillati</taxon>
        <taxon>Actinomycetota</taxon>
        <taxon>Nitriliruptoria</taxon>
        <taxon>Euzebyales</taxon>
    </lineage>
</organism>
<protein>
    <submittedName>
        <fullName evidence="8">Phenylpropionate dioxygenase and related ring-hydroxylating dioxygenase, large terminal subunit</fullName>
    </submittedName>
</protein>
<dbReference type="Proteomes" id="UP000264006">
    <property type="component" value="Chromosome"/>
</dbReference>
<dbReference type="RefSeq" id="WP_114590044.1">
    <property type="nucleotide sequence ID" value="NZ_CP031165.1"/>
</dbReference>
<name>A0A346XSL0_9ACTN</name>
<comment type="cofactor">
    <cofactor evidence="1">
        <name>Fe cation</name>
        <dbReference type="ChEBI" id="CHEBI:24875"/>
    </cofactor>
</comment>
<keyword evidence="5" id="KW-0408">Iron</keyword>
<keyword evidence="6" id="KW-0411">Iron-sulfur</keyword>
<evidence type="ECO:0000256" key="2">
    <source>
        <dbReference type="ARBA" id="ARBA00022714"/>
    </source>
</evidence>
<dbReference type="Pfam" id="PF00848">
    <property type="entry name" value="Ring_hydroxyl_A"/>
    <property type="match status" value="1"/>
</dbReference>
<evidence type="ECO:0000256" key="1">
    <source>
        <dbReference type="ARBA" id="ARBA00001962"/>
    </source>
</evidence>
<dbReference type="GO" id="GO:0004497">
    <property type="term" value="F:monooxygenase activity"/>
    <property type="evidence" value="ECO:0007669"/>
    <property type="project" value="UniProtKB-ARBA"/>
</dbReference>
<dbReference type="SUPFAM" id="SSF50022">
    <property type="entry name" value="ISP domain"/>
    <property type="match status" value="1"/>
</dbReference>
<dbReference type="GO" id="GO:0051213">
    <property type="term" value="F:dioxygenase activity"/>
    <property type="evidence" value="ECO:0007669"/>
    <property type="project" value="UniProtKB-KW"/>
</dbReference>
<sequence length="392" mass="43350">MRHSAQVDLIHRFLKLRADRTTDMAPDTRHHDVGVYVDEGRATAERALLFRGRPLVAALSGDLPDTGDCVAVDVGDVPTLLVRGEDGQVRAFLNACRHRGSRVAEGHGHAGRVFTCPYHAWTYDLHGDLLGQPLARDGFAGEDREALGLHPIPVAEVAGLLVVAPGATGPLDVEDWLGGVHDELASWDFDRYRFFDERVVEVDCNWKLAYDTFLEAYHIFSLHSRTVGKGLLSTPAVGDTFGPHGRGVVFGKQLARTVAELPEDEWDLLGHSSVVYQLFPNAVINLPSSGHAEVWQAYPHPSDPSRCRVHLRFYTPDGIPEGPEGDRSRAFFQRNLDFTAEVVLTEDFQQQEAIQRNIASGLMHEMVFGRNEPALQNFHASIDAVLAREAAE</sequence>
<dbReference type="OrthoDB" id="5243643at2"/>
<reference evidence="8 9" key="1">
    <citation type="submission" date="2018-09" db="EMBL/GenBank/DDBJ databases">
        <title>Complete genome sequence of Euzebya sp. DY32-46 isolated from seawater of Pacific Ocean.</title>
        <authorList>
            <person name="Xu L."/>
            <person name="Wu Y.-H."/>
            <person name="Xu X.-W."/>
        </authorList>
    </citation>
    <scope>NUCLEOTIDE SEQUENCE [LARGE SCALE GENOMIC DNA]</scope>
    <source>
        <strain evidence="8 9">DY32-46</strain>
    </source>
</reference>
<keyword evidence="4" id="KW-0560">Oxidoreductase</keyword>
<evidence type="ECO:0000313" key="8">
    <source>
        <dbReference type="EMBL" id="AXV05207.1"/>
    </source>
</evidence>
<keyword evidence="9" id="KW-1185">Reference proteome</keyword>
<gene>
    <name evidence="8" type="ORF">DVS28_a0500</name>
</gene>
<evidence type="ECO:0000256" key="3">
    <source>
        <dbReference type="ARBA" id="ARBA00022723"/>
    </source>
</evidence>
<dbReference type="GO" id="GO:0005506">
    <property type="term" value="F:iron ion binding"/>
    <property type="evidence" value="ECO:0007669"/>
    <property type="project" value="InterPro"/>
</dbReference>
<dbReference type="InterPro" id="IPR015879">
    <property type="entry name" value="Ring_hydroxy_dOase_asu_C_dom"/>
</dbReference>
<evidence type="ECO:0000256" key="6">
    <source>
        <dbReference type="ARBA" id="ARBA00023014"/>
    </source>
</evidence>
<dbReference type="PROSITE" id="PS51296">
    <property type="entry name" value="RIESKE"/>
    <property type="match status" value="1"/>
</dbReference>
<dbReference type="PANTHER" id="PTHR43756">
    <property type="entry name" value="CHOLINE MONOOXYGENASE, CHLOROPLASTIC"/>
    <property type="match status" value="1"/>
</dbReference>
<dbReference type="Pfam" id="PF00355">
    <property type="entry name" value="Rieske"/>
    <property type="match status" value="1"/>
</dbReference>
<dbReference type="Gene3D" id="3.90.380.10">
    <property type="entry name" value="Naphthalene 1,2-dioxygenase Alpha Subunit, Chain A, domain 1"/>
    <property type="match status" value="1"/>
</dbReference>
<dbReference type="PRINTS" id="PR00090">
    <property type="entry name" value="RNGDIOXGNASE"/>
</dbReference>
<keyword evidence="2" id="KW-0001">2Fe-2S</keyword>
<dbReference type="Gene3D" id="2.102.10.10">
    <property type="entry name" value="Rieske [2Fe-2S] iron-sulphur domain"/>
    <property type="match status" value="1"/>
</dbReference>
<dbReference type="GO" id="GO:0051537">
    <property type="term" value="F:2 iron, 2 sulfur cluster binding"/>
    <property type="evidence" value="ECO:0007669"/>
    <property type="project" value="UniProtKB-KW"/>
</dbReference>
<accession>A0A346XSL0</accession>
<evidence type="ECO:0000313" key="9">
    <source>
        <dbReference type="Proteomes" id="UP000264006"/>
    </source>
</evidence>
<dbReference type="InterPro" id="IPR001663">
    <property type="entry name" value="Rng_hydr_dOase-A"/>
</dbReference>
<dbReference type="AlphaFoldDB" id="A0A346XSL0"/>
<dbReference type="KEGG" id="euz:DVS28_a0500"/>